<evidence type="ECO:0000313" key="6">
    <source>
        <dbReference type="Proteomes" id="UP000290365"/>
    </source>
</evidence>
<dbReference type="SUPFAM" id="SSF54001">
    <property type="entry name" value="Cysteine proteinases"/>
    <property type="match status" value="1"/>
</dbReference>
<keyword evidence="6" id="KW-1185">Reference proteome</keyword>
<dbReference type="OrthoDB" id="153961at2"/>
<dbReference type="PROSITE" id="PS51782">
    <property type="entry name" value="LYSM"/>
    <property type="match status" value="1"/>
</dbReference>
<dbReference type="AlphaFoldDB" id="A0A4P6JYQ7"/>
<sequence length="285" mass="31791">MQLFLRATTGEQPLARCKERFQEQNSAGVCKLYIRKKDTLQTHQKIWRLFQQRKVVSFVVRTGVAAAFGLLSLGTTTLGMGLGRVHASLPASCPADYTYTVVRGDTLRSIALSHHVGWQTLATRNRLANPNMIYVQQRLCIPHKGLGHEMHMLSPARMTEEAAVHAAAIGYRNAFPYGACTWWADQRYHELHGTYVPWTYDANAWQWTARAHDFGWHVSKQPTLGSIIDLQPGVQGAYGAGHVGVVERILNGGRVVASSMSWGAKPWSVTYWQFSPGPGVTFISR</sequence>
<keyword evidence="1" id="KW-0732">Signal</keyword>
<dbReference type="PROSITE" id="PS50911">
    <property type="entry name" value="CHAP"/>
    <property type="match status" value="1"/>
</dbReference>
<dbReference type="SMART" id="SM00257">
    <property type="entry name" value="LysM"/>
    <property type="match status" value="1"/>
</dbReference>
<dbReference type="CDD" id="cd00118">
    <property type="entry name" value="LysM"/>
    <property type="match status" value="1"/>
</dbReference>
<protein>
    <submittedName>
        <fullName evidence="5">LysM peptidoglycan-binding domain-containing protein</fullName>
    </submittedName>
</protein>
<dbReference type="Pfam" id="PF01476">
    <property type="entry name" value="LysM"/>
    <property type="match status" value="1"/>
</dbReference>
<evidence type="ECO:0000259" key="3">
    <source>
        <dbReference type="PROSITE" id="PS50911"/>
    </source>
</evidence>
<dbReference type="EMBL" id="CP035758">
    <property type="protein sequence ID" value="QBD80632.1"/>
    <property type="molecule type" value="Genomic_DNA"/>
</dbReference>
<name>A0A4P6JYQ7_KTERU</name>
<evidence type="ECO:0000313" key="5">
    <source>
        <dbReference type="EMBL" id="QBD80632.1"/>
    </source>
</evidence>
<dbReference type="KEGG" id="kbs:EPA93_33530"/>
<reference evidence="5 6" key="1">
    <citation type="submission" date="2019-01" db="EMBL/GenBank/DDBJ databases">
        <title>Ktedonosporobacter rubrisoli SCAWS-G2.</title>
        <authorList>
            <person name="Huang Y."/>
            <person name="Yan B."/>
        </authorList>
    </citation>
    <scope>NUCLEOTIDE SEQUENCE [LARGE SCALE GENOMIC DNA]</scope>
    <source>
        <strain evidence="5 6">SCAWS-G2</strain>
    </source>
</reference>
<dbReference type="InterPro" id="IPR036779">
    <property type="entry name" value="LysM_dom_sf"/>
</dbReference>
<dbReference type="InterPro" id="IPR038765">
    <property type="entry name" value="Papain-like_cys_pep_sf"/>
</dbReference>
<dbReference type="InterPro" id="IPR018392">
    <property type="entry name" value="LysM"/>
</dbReference>
<evidence type="ECO:0000256" key="1">
    <source>
        <dbReference type="ARBA" id="ARBA00022729"/>
    </source>
</evidence>
<gene>
    <name evidence="5" type="ORF">EPA93_33530</name>
</gene>
<keyword evidence="2" id="KW-0378">Hydrolase</keyword>
<feature type="domain" description="Peptidase C51" evidence="3">
    <location>
        <begin position="155"/>
        <end position="284"/>
    </location>
</feature>
<evidence type="ECO:0000259" key="4">
    <source>
        <dbReference type="PROSITE" id="PS51782"/>
    </source>
</evidence>
<feature type="domain" description="LysM" evidence="4">
    <location>
        <begin position="97"/>
        <end position="141"/>
    </location>
</feature>
<evidence type="ECO:0000256" key="2">
    <source>
        <dbReference type="ARBA" id="ARBA00022801"/>
    </source>
</evidence>
<dbReference type="Gene3D" id="3.90.1720.10">
    <property type="entry name" value="endopeptidase domain like (from Nostoc punctiforme)"/>
    <property type="match status" value="1"/>
</dbReference>
<dbReference type="Pfam" id="PF05257">
    <property type="entry name" value="CHAP"/>
    <property type="match status" value="1"/>
</dbReference>
<proteinExistence type="predicted"/>
<organism evidence="5 6">
    <name type="scientific">Ktedonosporobacter rubrisoli</name>
    <dbReference type="NCBI Taxonomy" id="2509675"/>
    <lineage>
        <taxon>Bacteria</taxon>
        <taxon>Bacillati</taxon>
        <taxon>Chloroflexota</taxon>
        <taxon>Ktedonobacteria</taxon>
        <taxon>Ktedonobacterales</taxon>
        <taxon>Ktedonosporobacteraceae</taxon>
        <taxon>Ktedonosporobacter</taxon>
    </lineage>
</organism>
<dbReference type="Gene3D" id="3.10.350.10">
    <property type="entry name" value="LysM domain"/>
    <property type="match status" value="1"/>
</dbReference>
<dbReference type="GO" id="GO:0016787">
    <property type="term" value="F:hydrolase activity"/>
    <property type="evidence" value="ECO:0007669"/>
    <property type="project" value="UniProtKB-KW"/>
</dbReference>
<dbReference type="InterPro" id="IPR007921">
    <property type="entry name" value="CHAP_dom"/>
</dbReference>
<accession>A0A4P6JYQ7</accession>
<dbReference type="SUPFAM" id="SSF54106">
    <property type="entry name" value="LysM domain"/>
    <property type="match status" value="1"/>
</dbReference>
<dbReference type="Proteomes" id="UP000290365">
    <property type="component" value="Chromosome"/>
</dbReference>